<evidence type="ECO:0000256" key="1">
    <source>
        <dbReference type="SAM" id="MobiDB-lite"/>
    </source>
</evidence>
<evidence type="ECO:0000313" key="3">
    <source>
        <dbReference type="Proteomes" id="UP001157938"/>
    </source>
</evidence>
<feature type="region of interest" description="Disordered" evidence="1">
    <location>
        <begin position="75"/>
        <end position="101"/>
    </location>
</feature>
<evidence type="ECO:0000313" key="2">
    <source>
        <dbReference type="EMBL" id="CAH0484876.1"/>
    </source>
</evidence>
<comment type="caution">
    <text evidence="2">The sequence shown here is derived from an EMBL/GenBank/DDBJ whole genome shotgun (WGS) entry which is preliminary data.</text>
</comment>
<proteinExistence type="predicted"/>
<reference evidence="2 3" key="1">
    <citation type="submission" date="2021-11" db="EMBL/GenBank/DDBJ databases">
        <authorList>
            <person name="Islam A."/>
            <person name="Islam S."/>
            <person name="Flora M.S."/>
            <person name="Rahman M."/>
            <person name="Ziaur R.M."/>
            <person name="Epstein J.H."/>
            <person name="Hassan M."/>
            <person name="Klassen M."/>
            <person name="Woodard K."/>
            <person name="Webb A."/>
            <person name="Webby R.J."/>
            <person name="El Zowalaty M.E."/>
        </authorList>
    </citation>
    <scope>NUCLEOTIDE SEQUENCE [LARGE SCALE GENOMIC DNA]</scope>
    <source>
        <strain evidence="2">Pf1</strain>
    </source>
</reference>
<feature type="region of interest" description="Disordered" evidence="1">
    <location>
        <begin position="1"/>
        <end position="28"/>
    </location>
</feature>
<feature type="region of interest" description="Disordered" evidence="1">
    <location>
        <begin position="129"/>
        <end position="148"/>
    </location>
</feature>
<gene>
    <name evidence="2" type="ORF">PFR001_LOCUS612</name>
</gene>
<name>A0ABN8BVG8_9STRA</name>
<protein>
    <submittedName>
        <fullName evidence="2">Uncharacterized protein</fullName>
    </submittedName>
</protein>
<dbReference type="Proteomes" id="UP001157938">
    <property type="component" value="Unassembled WGS sequence"/>
</dbReference>
<keyword evidence="3" id="KW-1185">Reference proteome</keyword>
<sequence length="148" mass="16505">MRNASTLRALHGSDSEQEGHETAPFLTHKGAKITDDEYGIFDVTGLSDEEDDSEEGGQILTANFTSEVRVLRMHSADADDVDSNDTGKHKRQKGKKKAKKDKLTVYRDAATIDDLIDVYAVYHRFAADAEEEGVDEEPRMEMNNEEIG</sequence>
<dbReference type="EMBL" id="CAKLBC010000125">
    <property type="protein sequence ID" value="CAH0484876.1"/>
    <property type="molecule type" value="Genomic_DNA"/>
</dbReference>
<feature type="compositionally biased region" description="Basic and acidic residues" evidence="1">
    <location>
        <begin position="11"/>
        <end position="21"/>
    </location>
</feature>
<organism evidence="2 3">
    <name type="scientific">Peronospora farinosa</name>
    <dbReference type="NCBI Taxonomy" id="134698"/>
    <lineage>
        <taxon>Eukaryota</taxon>
        <taxon>Sar</taxon>
        <taxon>Stramenopiles</taxon>
        <taxon>Oomycota</taxon>
        <taxon>Peronosporomycetes</taxon>
        <taxon>Peronosporales</taxon>
        <taxon>Peronosporaceae</taxon>
        <taxon>Peronospora</taxon>
    </lineage>
</organism>
<accession>A0ABN8BVG8</accession>
<feature type="compositionally biased region" description="Basic residues" evidence="1">
    <location>
        <begin position="88"/>
        <end position="100"/>
    </location>
</feature>